<feature type="compositionally biased region" description="Basic and acidic residues" evidence="3">
    <location>
        <begin position="40"/>
        <end position="54"/>
    </location>
</feature>
<dbReference type="Proteomes" id="UP001529510">
    <property type="component" value="Unassembled WGS sequence"/>
</dbReference>
<feature type="compositionally biased region" description="Acidic residues" evidence="3">
    <location>
        <begin position="9"/>
        <end position="19"/>
    </location>
</feature>
<comment type="subcellular location">
    <subcellularLocation>
        <location evidence="1">Cytoplasm</location>
    </subcellularLocation>
</comment>
<keyword evidence="2" id="KW-0963">Cytoplasm</keyword>
<dbReference type="InterPro" id="IPR004934">
    <property type="entry name" value="TMOD"/>
</dbReference>
<dbReference type="PANTHER" id="PTHR10901:SF3">
    <property type="entry name" value="LEIOMODIN-3"/>
    <property type="match status" value="1"/>
</dbReference>
<dbReference type="Pfam" id="PF03250">
    <property type="entry name" value="Tropomodulin"/>
    <property type="match status" value="1"/>
</dbReference>
<feature type="region of interest" description="Disordered" evidence="3">
    <location>
        <begin position="1"/>
        <end position="20"/>
    </location>
</feature>
<evidence type="ECO:0000313" key="5">
    <source>
        <dbReference type="Proteomes" id="UP001529510"/>
    </source>
</evidence>
<gene>
    <name evidence="4" type="ORF">M9458_046793</name>
</gene>
<protein>
    <submittedName>
        <fullName evidence="4">Uncharacterized protein</fullName>
    </submittedName>
</protein>
<evidence type="ECO:0000256" key="3">
    <source>
        <dbReference type="SAM" id="MobiDB-lite"/>
    </source>
</evidence>
<organism evidence="4 5">
    <name type="scientific">Cirrhinus mrigala</name>
    <name type="common">Mrigala</name>
    <dbReference type="NCBI Taxonomy" id="683832"/>
    <lineage>
        <taxon>Eukaryota</taxon>
        <taxon>Metazoa</taxon>
        <taxon>Chordata</taxon>
        <taxon>Craniata</taxon>
        <taxon>Vertebrata</taxon>
        <taxon>Euteleostomi</taxon>
        <taxon>Actinopterygii</taxon>
        <taxon>Neopterygii</taxon>
        <taxon>Teleostei</taxon>
        <taxon>Ostariophysi</taxon>
        <taxon>Cypriniformes</taxon>
        <taxon>Cyprinidae</taxon>
        <taxon>Labeoninae</taxon>
        <taxon>Labeonini</taxon>
        <taxon>Cirrhinus</taxon>
    </lineage>
</organism>
<proteinExistence type="predicted"/>
<feature type="non-terminal residue" evidence="4">
    <location>
        <position position="60"/>
    </location>
</feature>
<evidence type="ECO:0000313" key="4">
    <source>
        <dbReference type="EMBL" id="KAL0158717.1"/>
    </source>
</evidence>
<evidence type="ECO:0000256" key="2">
    <source>
        <dbReference type="ARBA" id="ARBA00022490"/>
    </source>
</evidence>
<name>A0ABD0N9F7_CIRMR</name>
<dbReference type="AlphaFoldDB" id="A0ABD0N9F7"/>
<comment type="caution">
    <text evidence="4">The sequence shown here is derived from an EMBL/GenBank/DDBJ whole genome shotgun (WGS) entry which is preliminary data.</text>
</comment>
<keyword evidence="5" id="KW-1185">Reference proteome</keyword>
<accession>A0ABD0N9F7</accession>
<dbReference type="EMBL" id="JAMKFB020000023">
    <property type="protein sequence ID" value="KAL0158717.1"/>
    <property type="molecule type" value="Genomic_DNA"/>
</dbReference>
<feature type="region of interest" description="Disordered" evidence="3">
    <location>
        <begin position="32"/>
        <end position="60"/>
    </location>
</feature>
<reference evidence="4 5" key="1">
    <citation type="submission" date="2024-05" db="EMBL/GenBank/DDBJ databases">
        <title>Genome sequencing and assembly of Indian major carp, Cirrhinus mrigala (Hamilton, 1822).</title>
        <authorList>
            <person name="Mohindra V."/>
            <person name="Chowdhury L.M."/>
            <person name="Lal K."/>
            <person name="Jena J.K."/>
        </authorList>
    </citation>
    <scope>NUCLEOTIDE SEQUENCE [LARGE SCALE GENOMIC DNA]</scope>
    <source>
        <strain evidence="4">CM1030</strain>
        <tissue evidence="4">Blood</tissue>
    </source>
</reference>
<sequence>MSKHTDQESYTEEIDEDEILAGLSAEELKQLQSEMDDIAPDERVPVGMRQRDASQKTTVQ</sequence>
<dbReference type="GO" id="GO:0005737">
    <property type="term" value="C:cytoplasm"/>
    <property type="evidence" value="ECO:0007669"/>
    <property type="project" value="UniProtKB-SubCell"/>
</dbReference>
<dbReference type="PANTHER" id="PTHR10901">
    <property type="entry name" value="TROPOMODULIN"/>
    <property type="match status" value="1"/>
</dbReference>
<evidence type="ECO:0000256" key="1">
    <source>
        <dbReference type="ARBA" id="ARBA00004496"/>
    </source>
</evidence>